<dbReference type="InterPro" id="IPR050131">
    <property type="entry name" value="Peptidase_S8_subtilisin-like"/>
</dbReference>
<evidence type="ECO:0000259" key="8">
    <source>
        <dbReference type="PROSITE" id="PS51272"/>
    </source>
</evidence>
<dbReference type="GO" id="GO:0006508">
    <property type="term" value="P:proteolysis"/>
    <property type="evidence" value="ECO:0007669"/>
    <property type="project" value="UniProtKB-KW"/>
</dbReference>
<feature type="domain" description="SLH" evidence="8">
    <location>
        <begin position="580"/>
        <end position="639"/>
    </location>
</feature>
<dbReference type="SUPFAM" id="SSF52743">
    <property type="entry name" value="Subtilisin-like"/>
    <property type="match status" value="1"/>
</dbReference>
<dbReference type="InterPro" id="IPR015500">
    <property type="entry name" value="Peptidase_S8_subtilisin-rel"/>
</dbReference>
<organism evidence="9 10">
    <name type="scientific">Collinsella tanakaei</name>
    <dbReference type="NCBI Taxonomy" id="626935"/>
    <lineage>
        <taxon>Bacteria</taxon>
        <taxon>Bacillati</taxon>
        <taxon>Actinomycetota</taxon>
        <taxon>Coriobacteriia</taxon>
        <taxon>Coriobacteriales</taxon>
        <taxon>Coriobacteriaceae</taxon>
        <taxon>Collinsella</taxon>
    </lineage>
</organism>
<feature type="active site" description="Charge relay system" evidence="5">
    <location>
        <position position="447"/>
    </location>
</feature>
<protein>
    <recommendedName>
        <fullName evidence="8">SLH domain-containing protein</fullName>
    </recommendedName>
</protein>
<evidence type="ECO:0000256" key="1">
    <source>
        <dbReference type="ARBA" id="ARBA00011073"/>
    </source>
</evidence>
<name>A0A3E4QPE0_9ACTN</name>
<dbReference type="InterPro" id="IPR023828">
    <property type="entry name" value="Peptidase_S8_Ser-AS"/>
</dbReference>
<dbReference type="InterPro" id="IPR036852">
    <property type="entry name" value="Peptidase_S8/S53_dom_sf"/>
</dbReference>
<reference evidence="9 10" key="1">
    <citation type="submission" date="2018-08" db="EMBL/GenBank/DDBJ databases">
        <title>A genome reference for cultivated species of the human gut microbiota.</title>
        <authorList>
            <person name="Zou Y."/>
            <person name="Xue W."/>
            <person name="Luo G."/>
        </authorList>
    </citation>
    <scope>NUCLEOTIDE SEQUENCE [LARGE SCALE GENOMIC DNA]</scope>
    <source>
        <strain evidence="9 10">TF08-14</strain>
    </source>
</reference>
<evidence type="ECO:0000256" key="7">
    <source>
        <dbReference type="SAM" id="SignalP"/>
    </source>
</evidence>
<dbReference type="PROSITE" id="PS00136">
    <property type="entry name" value="SUBTILASE_ASP"/>
    <property type="match status" value="1"/>
</dbReference>
<keyword evidence="4 5" id="KW-0720">Serine protease</keyword>
<gene>
    <name evidence="9" type="ORF">DXC81_09480</name>
</gene>
<feature type="active site" description="Charge relay system" evidence="5">
    <location>
        <position position="266"/>
    </location>
</feature>
<dbReference type="Pfam" id="PF00082">
    <property type="entry name" value="Peptidase_S8"/>
    <property type="match status" value="1"/>
</dbReference>
<dbReference type="InterPro" id="IPR001119">
    <property type="entry name" value="SLH_dom"/>
</dbReference>
<evidence type="ECO:0000256" key="3">
    <source>
        <dbReference type="ARBA" id="ARBA00022801"/>
    </source>
</evidence>
<evidence type="ECO:0000256" key="5">
    <source>
        <dbReference type="PROSITE-ProRule" id="PRU01240"/>
    </source>
</evidence>
<evidence type="ECO:0000313" key="10">
    <source>
        <dbReference type="Proteomes" id="UP000260943"/>
    </source>
</evidence>
<keyword evidence="2 5" id="KW-0645">Protease</keyword>
<dbReference type="PRINTS" id="PR00723">
    <property type="entry name" value="SUBTILISIN"/>
</dbReference>
<dbReference type="PROSITE" id="PS51892">
    <property type="entry name" value="SUBTILASE"/>
    <property type="match status" value="1"/>
</dbReference>
<evidence type="ECO:0000256" key="6">
    <source>
        <dbReference type="RuleBase" id="RU003355"/>
    </source>
</evidence>
<comment type="similarity">
    <text evidence="1 5 6">Belongs to the peptidase S8 family.</text>
</comment>
<accession>A0A3E4QPE0</accession>
<dbReference type="Gene3D" id="3.40.50.200">
    <property type="entry name" value="Peptidase S8/S53 domain"/>
    <property type="match status" value="1"/>
</dbReference>
<proteinExistence type="inferred from homology"/>
<dbReference type="PROSITE" id="PS00137">
    <property type="entry name" value="SUBTILASE_HIS"/>
    <property type="match status" value="1"/>
</dbReference>
<feature type="signal peptide" evidence="7">
    <location>
        <begin position="1"/>
        <end position="28"/>
    </location>
</feature>
<dbReference type="PANTHER" id="PTHR43806">
    <property type="entry name" value="PEPTIDASE S8"/>
    <property type="match status" value="1"/>
</dbReference>
<evidence type="ECO:0000256" key="2">
    <source>
        <dbReference type="ARBA" id="ARBA00022670"/>
    </source>
</evidence>
<feature type="domain" description="SLH" evidence="8">
    <location>
        <begin position="643"/>
        <end position="704"/>
    </location>
</feature>
<dbReference type="PROSITE" id="PS00138">
    <property type="entry name" value="SUBTILASE_SER"/>
    <property type="match status" value="1"/>
</dbReference>
<feature type="domain" description="SLH" evidence="8">
    <location>
        <begin position="514"/>
        <end position="579"/>
    </location>
</feature>
<dbReference type="InterPro" id="IPR000209">
    <property type="entry name" value="Peptidase_S8/S53_dom"/>
</dbReference>
<keyword evidence="3 5" id="KW-0378">Hydrolase</keyword>
<dbReference type="Proteomes" id="UP000260943">
    <property type="component" value="Unassembled WGS sequence"/>
</dbReference>
<comment type="caution">
    <text evidence="9">The sequence shown here is derived from an EMBL/GenBank/DDBJ whole genome shotgun (WGS) entry which is preliminary data.</text>
</comment>
<keyword evidence="7" id="KW-0732">Signal</keyword>
<evidence type="ECO:0000313" key="9">
    <source>
        <dbReference type="EMBL" id="RGL08152.1"/>
    </source>
</evidence>
<dbReference type="PROSITE" id="PS51272">
    <property type="entry name" value="SLH"/>
    <property type="match status" value="3"/>
</dbReference>
<dbReference type="PANTHER" id="PTHR43806:SF11">
    <property type="entry name" value="CEREVISIN-RELATED"/>
    <property type="match status" value="1"/>
</dbReference>
<feature type="active site" description="Charge relay system" evidence="5">
    <location>
        <position position="229"/>
    </location>
</feature>
<dbReference type="AlphaFoldDB" id="A0A3E4QPE0"/>
<dbReference type="RefSeq" id="WP_117680173.1">
    <property type="nucleotide sequence ID" value="NZ_QSRJ01000012.1"/>
</dbReference>
<dbReference type="GO" id="GO:0004252">
    <property type="term" value="F:serine-type endopeptidase activity"/>
    <property type="evidence" value="ECO:0007669"/>
    <property type="project" value="UniProtKB-UniRule"/>
</dbReference>
<evidence type="ECO:0000256" key="4">
    <source>
        <dbReference type="ARBA" id="ARBA00022825"/>
    </source>
</evidence>
<feature type="chain" id="PRO_5017636615" description="SLH domain-containing protein" evidence="7">
    <location>
        <begin position="29"/>
        <end position="704"/>
    </location>
</feature>
<dbReference type="Pfam" id="PF00395">
    <property type="entry name" value="SLH"/>
    <property type="match status" value="2"/>
</dbReference>
<sequence>MKQFTHIRLLATAALALSIGLVPLSARADNGGTGAAAAAPSTAASAAAGQASTSPETDGVIVTLTNTAERELQSLGDGRANGDISMLDSSSTFQELDQAGLDVTQQITTADGDIALEVQPEQGVSDQEALEDALELDSVESAQLNYVYNLIEPVIDEPLASAASTDAARAATSAGEVSTLAVDQMPNDPWAKNSNPDEDPNQYYLYSSHFVEAWNMAKADADVTVAVLDSGVMLDHDDLKANILTSLAWDSYYNKALAGDGDNVGHGTHVAGIIAATANNSIGIAGGSYNANILPVKVFSDDASPKSNTTAIISAYQYIMTLVSSGAVDNLHVINMSLGYYGSDINDRLLEETIRTARNDYRIATVCAAGNGNKVDTAYTENIYPADFEECIAVTALTPTGSNVAFSDYNEAKDISAPGASIWSTYLRDTTIGNVKFGKYNRMTGTSMASPMVSAAAALMFAQNPDATVDQVCQALYATAEPVVDAENDRSELSGSHGALNVAAALVELQNIIDASQFPDVKPGDWFYDAVLDITRRGIMNGYDDGTGTFGPNNDLLREQAAAVFYNYLGKSDTSAPRAPHKDVLDDWYTVGVNWAYDKGYINGFSDEVFGVGQPLTREQLCCIFANILASEDEVENVDMTKFEAMPDADKTSSWARKSVAWCINKVLINGVDVDGERQIQPDVNCSRGMMAALLSSAIKFGLI</sequence>
<dbReference type="InterPro" id="IPR023827">
    <property type="entry name" value="Peptidase_S8_Asp-AS"/>
</dbReference>
<dbReference type="InterPro" id="IPR022398">
    <property type="entry name" value="Peptidase_S8_His-AS"/>
</dbReference>
<dbReference type="EMBL" id="QSRJ01000012">
    <property type="protein sequence ID" value="RGL08152.1"/>
    <property type="molecule type" value="Genomic_DNA"/>
</dbReference>